<organism evidence="2 3">
    <name type="scientific">Rhipicephalus microplus</name>
    <name type="common">Cattle tick</name>
    <name type="synonym">Boophilus microplus</name>
    <dbReference type="NCBI Taxonomy" id="6941"/>
    <lineage>
        <taxon>Eukaryota</taxon>
        <taxon>Metazoa</taxon>
        <taxon>Ecdysozoa</taxon>
        <taxon>Arthropoda</taxon>
        <taxon>Chelicerata</taxon>
        <taxon>Arachnida</taxon>
        <taxon>Acari</taxon>
        <taxon>Parasitiformes</taxon>
        <taxon>Ixodida</taxon>
        <taxon>Ixodoidea</taxon>
        <taxon>Ixodidae</taxon>
        <taxon>Rhipicephalinae</taxon>
        <taxon>Rhipicephalus</taxon>
        <taxon>Boophilus</taxon>
    </lineage>
</organism>
<protein>
    <submittedName>
        <fullName evidence="2">Uncharacterized protein</fullName>
    </submittedName>
</protein>
<reference evidence="2" key="1">
    <citation type="journal article" date="2020" name="Cell">
        <title>Large-Scale Comparative Analyses of Tick Genomes Elucidate Their Genetic Diversity and Vector Capacities.</title>
        <authorList>
            <consortium name="Tick Genome and Microbiome Consortium (TIGMIC)"/>
            <person name="Jia N."/>
            <person name="Wang J."/>
            <person name="Shi W."/>
            <person name="Du L."/>
            <person name="Sun Y."/>
            <person name="Zhan W."/>
            <person name="Jiang J.F."/>
            <person name="Wang Q."/>
            <person name="Zhang B."/>
            <person name="Ji P."/>
            <person name="Bell-Sakyi L."/>
            <person name="Cui X.M."/>
            <person name="Yuan T.T."/>
            <person name="Jiang B.G."/>
            <person name="Yang W.F."/>
            <person name="Lam T.T."/>
            <person name="Chang Q.C."/>
            <person name="Ding S.J."/>
            <person name="Wang X.J."/>
            <person name="Zhu J.G."/>
            <person name="Ruan X.D."/>
            <person name="Zhao L."/>
            <person name="Wei J.T."/>
            <person name="Ye R.Z."/>
            <person name="Que T.C."/>
            <person name="Du C.H."/>
            <person name="Zhou Y.H."/>
            <person name="Cheng J.X."/>
            <person name="Dai P.F."/>
            <person name="Guo W.B."/>
            <person name="Han X.H."/>
            <person name="Huang E.J."/>
            <person name="Li L.F."/>
            <person name="Wei W."/>
            <person name="Gao Y.C."/>
            <person name="Liu J.Z."/>
            <person name="Shao H.Z."/>
            <person name="Wang X."/>
            <person name="Wang C.C."/>
            <person name="Yang T.C."/>
            <person name="Huo Q.B."/>
            <person name="Li W."/>
            <person name="Chen H.Y."/>
            <person name="Chen S.E."/>
            <person name="Zhou L.G."/>
            <person name="Ni X.B."/>
            <person name="Tian J.H."/>
            <person name="Sheng Y."/>
            <person name="Liu T."/>
            <person name="Pan Y.S."/>
            <person name="Xia L.Y."/>
            <person name="Li J."/>
            <person name="Zhao F."/>
            <person name="Cao W.C."/>
        </authorList>
    </citation>
    <scope>NUCLEOTIDE SEQUENCE</scope>
    <source>
        <strain evidence="2">Rmic-2018</strain>
    </source>
</reference>
<dbReference type="Proteomes" id="UP000821866">
    <property type="component" value="Chromosome 7"/>
</dbReference>
<gene>
    <name evidence="2" type="ORF">HPB51_002476</name>
</gene>
<dbReference type="EMBL" id="JABSTU010000009">
    <property type="protein sequence ID" value="KAH8020527.1"/>
    <property type="molecule type" value="Genomic_DNA"/>
</dbReference>
<evidence type="ECO:0000313" key="2">
    <source>
        <dbReference type="EMBL" id="KAH8020527.1"/>
    </source>
</evidence>
<name>A0A9J6DEI5_RHIMP</name>
<evidence type="ECO:0000256" key="1">
    <source>
        <dbReference type="SAM" id="MobiDB-lite"/>
    </source>
</evidence>
<reference evidence="2" key="2">
    <citation type="submission" date="2021-09" db="EMBL/GenBank/DDBJ databases">
        <authorList>
            <person name="Jia N."/>
            <person name="Wang J."/>
            <person name="Shi W."/>
            <person name="Du L."/>
            <person name="Sun Y."/>
            <person name="Zhan W."/>
            <person name="Jiang J."/>
            <person name="Wang Q."/>
            <person name="Zhang B."/>
            <person name="Ji P."/>
            <person name="Sakyi L.B."/>
            <person name="Cui X."/>
            <person name="Yuan T."/>
            <person name="Jiang B."/>
            <person name="Yang W."/>
            <person name="Lam T.T.-Y."/>
            <person name="Chang Q."/>
            <person name="Ding S."/>
            <person name="Wang X."/>
            <person name="Zhu J."/>
            <person name="Ruan X."/>
            <person name="Zhao L."/>
            <person name="Wei J."/>
            <person name="Que T."/>
            <person name="Du C."/>
            <person name="Cheng J."/>
            <person name="Dai P."/>
            <person name="Han X."/>
            <person name="Huang E."/>
            <person name="Gao Y."/>
            <person name="Liu J."/>
            <person name="Shao H."/>
            <person name="Ye R."/>
            <person name="Li L."/>
            <person name="Wei W."/>
            <person name="Wang X."/>
            <person name="Wang C."/>
            <person name="Huo Q."/>
            <person name="Li W."/>
            <person name="Guo W."/>
            <person name="Chen H."/>
            <person name="Chen S."/>
            <person name="Zhou L."/>
            <person name="Zhou L."/>
            <person name="Ni X."/>
            <person name="Tian J."/>
            <person name="Zhou Y."/>
            <person name="Sheng Y."/>
            <person name="Liu T."/>
            <person name="Pan Y."/>
            <person name="Xia L."/>
            <person name="Li J."/>
            <person name="Zhao F."/>
            <person name="Cao W."/>
        </authorList>
    </citation>
    <scope>NUCLEOTIDE SEQUENCE</scope>
    <source>
        <strain evidence="2">Rmic-2018</strain>
        <tissue evidence="2">Larvae</tissue>
    </source>
</reference>
<keyword evidence="3" id="KW-1185">Reference proteome</keyword>
<feature type="compositionally biased region" description="Low complexity" evidence="1">
    <location>
        <begin position="137"/>
        <end position="147"/>
    </location>
</feature>
<feature type="compositionally biased region" description="Basic and acidic residues" evidence="1">
    <location>
        <begin position="161"/>
        <end position="175"/>
    </location>
</feature>
<feature type="region of interest" description="Disordered" evidence="1">
    <location>
        <begin position="1"/>
        <end position="72"/>
    </location>
</feature>
<comment type="caution">
    <text evidence="2">The sequence shown here is derived from an EMBL/GenBank/DDBJ whole genome shotgun (WGS) entry which is preliminary data.</text>
</comment>
<accession>A0A9J6DEI5</accession>
<feature type="compositionally biased region" description="Basic and acidic residues" evidence="1">
    <location>
        <begin position="101"/>
        <end position="133"/>
    </location>
</feature>
<sequence length="182" mass="20229">MPDNDENGCAEEPASTEEDNLDLFQRKIKTEKAPGPANLQLRYEGTNGTRVVETVSGATQRRKQTAPPGMEETHCLALWTQAAEGSDKRRGESRCVPKCAERRREAVRRMESSRDRHGSRDAPGECREDEVKKARQRTQAQAYARGRMAAGEASPSVKLARKGESHHIQTHRHADSLVAAAR</sequence>
<evidence type="ECO:0000313" key="3">
    <source>
        <dbReference type="Proteomes" id="UP000821866"/>
    </source>
</evidence>
<feature type="region of interest" description="Disordered" evidence="1">
    <location>
        <begin position="101"/>
        <end position="182"/>
    </location>
</feature>
<dbReference type="AlphaFoldDB" id="A0A9J6DEI5"/>
<proteinExistence type="predicted"/>
<feature type="compositionally biased region" description="Acidic residues" evidence="1">
    <location>
        <begin position="1"/>
        <end position="21"/>
    </location>
</feature>